<evidence type="ECO:0000256" key="2">
    <source>
        <dbReference type="ARBA" id="ARBA00022448"/>
    </source>
</evidence>
<sequence length="325" mass="35978">MSMHQLCGFREFTTTGSHGQSVAYSPFAPNLIACATGSNYGLSGNGFIYILDNNESGITEVLKIDQRDNFYDICWSESEPNILASASGEGLIHIWNIGQKYPRVPVAEFKGHRKHEMSSVSWNLPKFSNLILAASWDGTSSVYDPTNPGWPAIKIKTALDGYKTYQSVWSPHNPNTFLAASSDGRLTLWDAQASSQEPQAVFHSPNSEVLTCDWGKYNNSIAISAGGDSMIYGWDLRNPAHPIFELQDHGQAVKRVKFSPFHPTIIASGSFDTTVRVHDFQASDGSIHILNHHSEFVHGVDWNLHTPGELVSCAWDQTVKIFKFA</sequence>
<evidence type="ECO:0000256" key="1">
    <source>
        <dbReference type="ARBA" id="ARBA00004496"/>
    </source>
</evidence>
<keyword evidence="2" id="KW-0813">Transport</keyword>
<comment type="subcellular location">
    <subcellularLocation>
        <location evidence="1">Cytoplasm</location>
    </subcellularLocation>
</comment>
<protein>
    <recommendedName>
        <fullName evidence="7">Peroxin-7</fullName>
    </recommendedName>
</protein>
<dbReference type="SMART" id="SM00320">
    <property type="entry name" value="WD40"/>
    <property type="match status" value="6"/>
</dbReference>
<dbReference type="OrthoDB" id="273771at2759"/>
<dbReference type="AlphaFoldDB" id="A0A8J2KFA4"/>
<gene>
    <name evidence="5" type="ORF">AFUS01_LOCUS14326</name>
</gene>
<evidence type="ECO:0000313" key="5">
    <source>
        <dbReference type="EMBL" id="CAG7725365.1"/>
    </source>
</evidence>
<accession>A0A8J2KFA4</accession>
<keyword evidence="4" id="KW-0653">Protein transport</keyword>
<proteinExistence type="predicted"/>
<evidence type="ECO:0000256" key="4">
    <source>
        <dbReference type="ARBA" id="ARBA00022927"/>
    </source>
</evidence>
<dbReference type="Proteomes" id="UP000708208">
    <property type="component" value="Unassembled WGS sequence"/>
</dbReference>
<dbReference type="Pfam" id="PF00400">
    <property type="entry name" value="WD40"/>
    <property type="match status" value="4"/>
</dbReference>
<reference evidence="5" key="1">
    <citation type="submission" date="2021-06" db="EMBL/GenBank/DDBJ databases">
        <authorList>
            <person name="Hodson N. C."/>
            <person name="Mongue J. A."/>
            <person name="Jaron S. K."/>
        </authorList>
    </citation>
    <scope>NUCLEOTIDE SEQUENCE</scope>
</reference>
<organism evidence="5 6">
    <name type="scientific">Allacma fusca</name>
    <dbReference type="NCBI Taxonomy" id="39272"/>
    <lineage>
        <taxon>Eukaryota</taxon>
        <taxon>Metazoa</taxon>
        <taxon>Ecdysozoa</taxon>
        <taxon>Arthropoda</taxon>
        <taxon>Hexapoda</taxon>
        <taxon>Collembola</taxon>
        <taxon>Symphypleona</taxon>
        <taxon>Sminthuridae</taxon>
        <taxon>Allacma</taxon>
    </lineage>
</organism>
<evidence type="ECO:0000256" key="3">
    <source>
        <dbReference type="ARBA" id="ARBA00022490"/>
    </source>
</evidence>
<name>A0A8J2KFA4_9HEXA</name>
<dbReference type="PANTHER" id="PTHR46027:SF1">
    <property type="entry name" value="PEROXISOMAL TARGETING SIGNAL 2 RECEPTOR"/>
    <property type="match status" value="1"/>
</dbReference>
<dbReference type="InterPro" id="IPR001680">
    <property type="entry name" value="WD40_rpt"/>
</dbReference>
<dbReference type="GO" id="GO:0005782">
    <property type="term" value="C:peroxisomal matrix"/>
    <property type="evidence" value="ECO:0007669"/>
    <property type="project" value="TreeGrafter"/>
</dbReference>
<evidence type="ECO:0008006" key="7">
    <source>
        <dbReference type="Google" id="ProtNLM"/>
    </source>
</evidence>
<dbReference type="GO" id="GO:0005053">
    <property type="term" value="F:peroxisome matrix targeting signal-2 binding"/>
    <property type="evidence" value="ECO:0007669"/>
    <property type="project" value="InterPro"/>
</dbReference>
<dbReference type="PANTHER" id="PTHR46027">
    <property type="entry name" value="PEROXISOMAL TARGETING SIGNAL 2 RECEPTOR"/>
    <property type="match status" value="1"/>
</dbReference>
<dbReference type="InterPro" id="IPR044536">
    <property type="entry name" value="PEX7"/>
</dbReference>
<dbReference type="GO" id="GO:0016558">
    <property type="term" value="P:protein import into peroxisome matrix"/>
    <property type="evidence" value="ECO:0007669"/>
    <property type="project" value="InterPro"/>
</dbReference>
<dbReference type="EMBL" id="CAJVCH010120995">
    <property type="protein sequence ID" value="CAG7725365.1"/>
    <property type="molecule type" value="Genomic_DNA"/>
</dbReference>
<keyword evidence="3" id="KW-0963">Cytoplasm</keyword>
<comment type="caution">
    <text evidence="5">The sequence shown here is derived from an EMBL/GenBank/DDBJ whole genome shotgun (WGS) entry which is preliminary data.</text>
</comment>
<evidence type="ECO:0000313" key="6">
    <source>
        <dbReference type="Proteomes" id="UP000708208"/>
    </source>
</evidence>
<keyword evidence="6" id="KW-1185">Reference proteome</keyword>
<dbReference type="GO" id="GO:0005829">
    <property type="term" value="C:cytosol"/>
    <property type="evidence" value="ECO:0007669"/>
    <property type="project" value="TreeGrafter"/>
</dbReference>